<evidence type="ECO:0000313" key="2">
    <source>
        <dbReference type="EMBL" id="HIU42779.1"/>
    </source>
</evidence>
<dbReference type="AlphaFoldDB" id="A0A9D1IVH9"/>
<feature type="transmembrane region" description="Helical" evidence="1">
    <location>
        <begin position="216"/>
        <end position="233"/>
    </location>
</feature>
<dbReference type="GO" id="GO:0010468">
    <property type="term" value="P:regulation of gene expression"/>
    <property type="evidence" value="ECO:0007669"/>
    <property type="project" value="InterPro"/>
</dbReference>
<feature type="transmembrane region" description="Helical" evidence="1">
    <location>
        <begin position="138"/>
        <end position="156"/>
    </location>
</feature>
<feature type="transmembrane region" description="Helical" evidence="1">
    <location>
        <begin position="329"/>
        <end position="354"/>
    </location>
</feature>
<name>A0A9D1IVH9_9CLOT</name>
<organism evidence="2 3">
    <name type="scientific">Candidatus Ventrousia excrementavium</name>
    <dbReference type="NCBI Taxonomy" id="2840961"/>
    <lineage>
        <taxon>Bacteria</taxon>
        <taxon>Bacillati</taxon>
        <taxon>Bacillota</taxon>
        <taxon>Clostridia</taxon>
        <taxon>Eubacteriales</taxon>
        <taxon>Clostridiaceae</taxon>
        <taxon>Clostridiaceae incertae sedis</taxon>
        <taxon>Candidatus Ventrousia</taxon>
    </lineage>
</organism>
<dbReference type="GO" id="GO:0016020">
    <property type="term" value="C:membrane"/>
    <property type="evidence" value="ECO:0007669"/>
    <property type="project" value="InterPro"/>
</dbReference>
<feature type="transmembrane region" description="Helical" evidence="1">
    <location>
        <begin position="47"/>
        <end position="67"/>
    </location>
</feature>
<comment type="caution">
    <text evidence="2">The sequence shown here is derived from an EMBL/GenBank/DDBJ whole genome shotgun (WGS) entry which is preliminary data.</text>
</comment>
<dbReference type="PANTHER" id="PTHR38457">
    <property type="entry name" value="REGULATOR ABRB-RELATED"/>
    <property type="match status" value="1"/>
</dbReference>
<dbReference type="PANTHER" id="PTHR38457:SF1">
    <property type="entry name" value="REGULATOR ABRB-RELATED"/>
    <property type="match status" value="1"/>
</dbReference>
<reference evidence="2" key="2">
    <citation type="journal article" date="2021" name="PeerJ">
        <title>Extensive microbial diversity within the chicken gut microbiome revealed by metagenomics and culture.</title>
        <authorList>
            <person name="Gilroy R."/>
            <person name="Ravi A."/>
            <person name="Getino M."/>
            <person name="Pursley I."/>
            <person name="Horton D.L."/>
            <person name="Alikhan N.F."/>
            <person name="Baker D."/>
            <person name="Gharbi K."/>
            <person name="Hall N."/>
            <person name="Watson M."/>
            <person name="Adriaenssens E.M."/>
            <person name="Foster-Nyarko E."/>
            <person name="Jarju S."/>
            <person name="Secka A."/>
            <person name="Antonio M."/>
            <person name="Oren A."/>
            <person name="Chaudhuri R.R."/>
            <person name="La Ragione R."/>
            <person name="Hildebrand F."/>
            <person name="Pallen M.J."/>
        </authorList>
    </citation>
    <scope>NUCLEOTIDE SEQUENCE</scope>
    <source>
        <strain evidence="2">CHK191-8634</strain>
    </source>
</reference>
<dbReference type="Proteomes" id="UP000824073">
    <property type="component" value="Unassembled WGS sequence"/>
</dbReference>
<reference evidence="2" key="1">
    <citation type="submission" date="2020-10" db="EMBL/GenBank/DDBJ databases">
        <authorList>
            <person name="Gilroy R."/>
        </authorList>
    </citation>
    <scope>NUCLEOTIDE SEQUENCE</scope>
    <source>
        <strain evidence="2">CHK191-8634</strain>
    </source>
</reference>
<proteinExistence type="predicted"/>
<dbReference type="EMBL" id="DVMR01000008">
    <property type="protein sequence ID" value="HIU42779.1"/>
    <property type="molecule type" value="Genomic_DNA"/>
</dbReference>
<dbReference type="PIRSF" id="PIRSF038991">
    <property type="entry name" value="Protein_AbrB"/>
    <property type="match status" value="1"/>
</dbReference>
<evidence type="ECO:0000313" key="3">
    <source>
        <dbReference type="Proteomes" id="UP000824073"/>
    </source>
</evidence>
<keyword evidence="1" id="KW-0812">Transmembrane</keyword>
<dbReference type="NCBIfam" id="TIGR03082">
    <property type="entry name" value="Gneg_AbrB_dup"/>
    <property type="match status" value="1"/>
</dbReference>
<feature type="transmembrane region" description="Helical" evidence="1">
    <location>
        <begin position="79"/>
        <end position="103"/>
    </location>
</feature>
<keyword evidence="1" id="KW-1133">Transmembrane helix</keyword>
<accession>A0A9D1IVH9</accession>
<gene>
    <name evidence="2" type="ORF">IAB67_00590</name>
</gene>
<protein>
    <submittedName>
        <fullName evidence="2">AbrB family transcriptional regulator</fullName>
    </submittedName>
</protein>
<dbReference type="InterPro" id="IPR007820">
    <property type="entry name" value="AbrB_fam"/>
</dbReference>
<dbReference type="InterPro" id="IPR017516">
    <property type="entry name" value="AbrB_dup"/>
</dbReference>
<keyword evidence="1" id="KW-0472">Membrane</keyword>
<feature type="transmembrane region" description="Helical" evidence="1">
    <location>
        <begin position="269"/>
        <end position="291"/>
    </location>
</feature>
<evidence type="ECO:0000256" key="1">
    <source>
        <dbReference type="SAM" id="Phobius"/>
    </source>
</evidence>
<dbReference type="Pfam" id="PF05145">
    <property type="entry name" value="AbrB"/>
    <property type="match status" value="2"/>
</dbReference>
<sequence>MLEFLLTLACSAALGFVLWKLHVPGGMMIGAIIAAAALNITSGLASMPYAAKFAAQAIAGAFIGVSISRDDLRHLPRLIRPLAVLLGCYMAVCLITGFIVWRISSLDLMTALMSCVPGGMSDIPIIAADMGADAPKVAVLHFVRMALGISVFPALIRAIDKRASRNGESESPVVQAEDALPAAPAAKQPQPKWAFPLCLAVAFAGGWLVRLTGIPAGTLVGSLLSTMLLKLRFGLGFLPPPVKKLAQAFSGAYIGCSVGYSDLLELRFLVLPAIVIVVGFGLNCFCTGRILQKRFGFERKMSMLAATPAGATDMALISSDIGVEDPDLVVIQILRMVCVILIFPQVISLIVSLVG</sequence>